<accession>A0ABT9AM81</accession>
<proteinExistence type="predicted"/>
<evidence type="ECO:0000313" key="2">
    <source>
        <dbReference type="Proteomes" id="UP001176478"/>
    </source>
</evidence>
<dbReference type="EMBL" id="JAUQTG010000001">
    <property type="protein sequence ID" value="MDO7855528.1"/>
    <property type="molecule type" value="Genomic_DNA"/>
</dbReference>
<keyword evidence="2" id="KW-1185">Reference proteome</keyword>
<comment type="caution">
    <text evidence="1">The sequence shown here is derived from an EMBL/GenBank/DDBJ whole genome shotgun (WGS) entry which is preliminary data.</text>
</comment>
<evidence type="ECO:0000313" key="1">
    <source>
        <dbReference type="EMBL" id="MDO7855528.1"/>
    </source>
</evidence>
<protein>
    <submittedName>
        <fullName evidence="1">DUF2313 domain-containing protein</fullName>
    </submittedName>
</protein>
<dbReference type="Pfam" id="PF10076">
    <property type="entry name" value="Phage_Mu_Gp48"/>
    <property type="match status" value="1"/>
</dbReference>
<gene>
    <name evidence="1" type="ORF">Q5E86_03880</name>
</gene>
<reference evidence="1" key="2">
    <citation type="journal article" date="2024" name="Int. J. Antimicrob. Agents">
        <title>Identification of a novel Providencia species showing multi-drug-resistant in three patients with hospital-acquired infection.</title>
        <authorList>
            <person name="Yang W."/>
            <person name="Chen J."/>
            <person name="Yang F."/>
            <person name="Ji P."/>
            <person name="Shen S."/>
            <person name="Yin D."/>
            <person name="Hu F."/>
        </authorList>
    </citation>
    <scope>NUCLEOTIDE SEQUENCE</scope>
    <source>
        <strain evidence="1">CRE-138-0111</strain>
    </source>
</reference>
<name>A0ABT9AM81_9GAMM</name>
<dbReference type="InterPro" id="IPR018755">
    <property type="entry name" value="Phage_Mu_Gp48"/>
</dbReference>
<reference evidence="1" key="1">
    <citation type="submission" date="2023-07" db="EMBL/GenBank/DDBJ databases">
        <authorList>
            <person name="Yang W."/>
            <person name="Chen J."/>
            <person name="Ji P."/>
            <person name="Hu F."/>
        </authorList>
    </citation>
    <scope>NUCLEOTIDE SEQUENCE</scope>
    <source>
        <strain evidence="1">CRE-138-0111</strain>
    </source>
</reference>
<sequence>MAMNPSDFQRSGLQLLPTGRAWTKEPDSDLGRLMLATGEEFARVDDINDSLLNEIFADRAFMLLDDWEAFVGLPDCSIDKDSSIQARRRATKSKLVMSGSLCNQFYEQLAADRGYNIKIVEHYPHHCLRDCNYPLYPAINWFQVFVHVAEISTQWATVLDNCQQRLRIADAADLECLLARYAPAETEFIFIYEWGLNVRTR</sequence>
<organism evidence="1 2">
    <name type="scientific">Providencia huashanensis</name>
    <dbReference type="NCBI Taxonomy" id="3037798"/>
    <lineage>
        <taxon>Bacteria</taxon>
        <taxon>Pseudomonadati</taxon>
        <taxon>Pseudomonadota</taxon>
        <taxon>Gammaproteobacteria</taxon>
        <taxon>Enterobacterales</taxon>
        <taxon>Morganellaceae</taxon>
        <taxon>Providencia</taxon>
    </lineage>
</organism>
<dbReference type="Proteomes" id="UP001176478">
    <property type="component" value="Unassembled WGS sequence"/>
</dbReference>